<dbReference type="EMBL" id="BARV01032655">
    <property type="protein sequence ID" value="GAI36512.1"/>
    <property type="molecule type" value="Genomic_DNA"/>
</dbReference>
<accession>X1MXT6</accession>
<gene>
    <name evidence="1" type="ORF">S06H3_51464</name>
</gene>
<protein>
    <submittedName>
        <fullName evidence="1">Uncharacterized protein</fullName>
    </submittedName>
</protein>
<sequence>VLAPEIVPVIIVEDERVENLHLQREHRFGCNITLAGIVNEYFYFQLNNGADRNGLIVIEEVGICDTSGAFGPCDWGYSDPAVTASLAARDMYCLDSRIPGRNPNRSVADALIGTDLGAGLIDVFGRSSSIVNDTTIIHPNLVVTPGYGFSIWNVTVNHPMAGWCFWRERQAEDGELIGP</sequence>
<reference evidence="1" key="1">
    <citation type="journal article" date="2014" name="Front. Microbiol.">
        <title>High frequency of phylogenetically diverse reductive dehalogenase-homologous genes in deep subseafloor sedimentary metagenomes.</title>
        <authorList>
            <person name="Kawai M."/>
            <person name="Futagami T."/>
            <person name="Toyoda A."/>
            <person name="Takaki Y."/>
            <person name="Nishi S."/>
            <person name="Hori S."/>
            <person name="Arai W."/>
            <person name="Tsubouchi T."/>
            <person name="Morono Y."/>
            <person name="Uchiyama I."/>
            <person name="Ito T."/>
            <person name="Fujiyama A."/>
            <person name="Inagaki F."/>
            <person name="Takami H."/>
        </authorList>
    </citation>
    <scope>NUCLEOTIDE SEQUENCE</scope>
    <source>
        <strain evidence="1">Expedition CK06-06</strain>
    </source>
</reference>
<proteinExistence type="predicted"/>
<feature type="non-terminal residue" evidence="1">
    <location>
        <position position="1"/>
    </location>
</feature>
<comment type="caution">
    <text evidence="1">The sequence shown here is derived from an EMBL/GenBank/DDBJ whole genome shotgun (WGS) entry which is preliminary data.</text>
</comment>
<evidence type="ECO:0000313" key="1">
    <source>
        <dbReference type="EMBL" id="GAI36512.1"/>
    </source>
</evidence>
<organism evidence="1">
    <name type="scientific">marine sediment metagenome</name>
    <dbReference type="NCBI Taxonomy" id="412755"/>
    <lineage>
        <taxon>unclassified sequences</taxon>
        <taxon>metagenomes</taxon>
        <taxon>ecological metagenomes</taxon>
    </lineage>
</organism>
<name>X1MXT6_9ZZZZ</name>
<dbReference type="AlphaFoldDB" id="X1MXT6"/>